<accession>A0A418V5P0</accession>
<gene>
    <name evidence="1" type="ORF">D3875_07340</name>
</gene>
<reference evidence="1 2" key="1">
    <citation type="submission" date="2018-09" db="EMBL/GenBank/DDBJ databases">
        <authorList>
            <person name="Zhu H."/>
        </authorList>
    </citation>
    <scope>NUCLEOTIDE SEQUENCE [LARGE SCALE GENOMIC DNA]</scope>
    <source>
        <strain evidence="1 2">K2S05-167</strain>
    </source>
</reference>
<comment type="caution">
    <text evidence="1">The sequence shown here is derived from an EMBL/GenBank/DDBJ whole genome shotgun (WGS) entry which is preliminary data.</text>
</comment>
<dbReference type="Proteomes" id="UP000286287">
    <property type="component" value="Unassembled WGS sequence"/>
</dbReference>
<dbReference type="AlphaFoldDB" id="A0A418V5P0"/>
<name>A0A418V5P0_9DEIO</name>
<evidence type="ECO:0000313" key="2">
    <source>
        <dbReference type="Proteomes" id="UP000286287"/>
    </source>
</evidence>
<proteinExistence type="predicted"/>
<protein>
    <submittedName>
        <fullName evidence="1">Uncharacterized protein</fullName>
    </submittedName>
</protein>
<dbReference type="RefSeq" id="WP_119762560.1">
    <property type="nucleotide sequence ID" value="NZ_QYUJ01000014.1"/>
</dbReference>
<sequence length="244" mass="27387">MHTPGIDDLLLGLRAAHMALQEGEGARMAAALEELENLLLHAVSRDADAQLETPLKLKIHADAAPVEVIEEAFRRFRGAGVDVYRPFIVALKYSVLAQALEITASSEWVEQRVKVYQQRTTPRHGGPDEGVIERAYGRVKKKRAMELQGQGRALTDREMLDVEGQLLPFDVDPDGMYAELLRLESHEWRDLLDIYLVALSVCQLRYLLLDSPLAQKFRRAGVLARERGGEQGEQVLRLLATGWP</sequence>
<dbReference type="EMBL" id="QYUJ01000014">
    <property type="protein sequence ID" value="RJF71412.1"/>
    <property type="molecule type" value="Genomic_DNA"/>
</dbReference>
<evidence type="ECO:0000313" key="1">
    <source>
        <dbReference type="EMBL" id="RJF71412.1"/>
    </source>
</evidence>
<keyword evidence="2" id="KW-1185">Reference proteome</keyword>
<organism evidence="1 2">
    <name type="scientific">Deinococcus cavernae</name>
    <dbReference type="NCBI Taxonomy" id="2320857"/>
    <lineage>
        <taxon>Bacteria</taxon>
        <taxon>Thermotogati</taxon>
        <taxon>Deinococcota</taxon>
        <taxon>Deinococci</taxon>
        <taxon>Deinococcales</taxon>
        <taxon>Deinococcaceae</taxon>
        <taxon>Deinococcus</taxon>
    </lineage>
</organism>